<dbReference type="OrthoDB" id="625727at2"/>
<keyword evidence="9" id="KW-1185">Reference proteome</keyword>
<proteinExistence type="inferred from homology"/>
<dbReference type="Gene3D" id="1.25.40.390">
    <property type="match status" value="1"/>
</dbReference>
<evidence type="ECO:0000259" key="6">
    <source>
        <dbReference type="Pfam" id="PF07980"/>
    </source>
</evidence>
<comment type="subcellular location">
    <subcellularLocation>
        <location evidence="1">Cell outer membrane</location>
    </subcellularLocation>
</comment>
<reference evidence="9" key="1">
    <citation type="submission" date="2017-01" db="EMBL/GenBank/DDBJ databases">
        <authorList>
            <person name="Varghese N."/>
            <person name="Submissions S."/>
        </authorList>
    </citation>
    <scope>NUCLEOTIDE SEQUENCE [LARGE SCALE GENOMIC DNA]</scope>
    <source>
        <strain evidence="9">DSM 21054</strain>
    </source>
</reference>
<evidence type="ECO:0000259" key="7">
    <source>
        <dbReference type="Pfam" id="PF14322"/>
    </source>
</evidence>
<evidence type="ECO:0000313" key="9">
    <source>
        <dbReference type="Proteomes" id="UP000186917"/>
    </source>
</evidence>
<dbReference type="InterPro" id="IPR012944">
    <property type="entry name" value="SusD_RagB_dom"/>
</dbReference>
<evidence type="ECO:0000313" key="8">
    <source>
        <dbReference type="EMBL" id="SIT03552.1"/>
    </source>
</evidence>
<organism evidence="8 9">
    <name type="scientific">Filimonas lacunae</name>
    <dbReference type="NCBI Taxonomy" id="477680"/>
    <lineage>
        <taxon>Bacteria</taxon>
        <taxon>Pseudomonadati</taxon>
        <taxon>Bacteroidota</taxon>
        <taxon>Chitinophagia</taxon>
        <taxon>Chitinophagales</taxon>
        <taxon>Chitinophagaceae</taxon>
        <taxon>Filimonas</taxon>
    </lineage>
</organism>
<accession>A0A1N7NZ02</accession>
<protein>
    <submittedName>
        <fullName evidence="8">Starch-binding associating with outer membrane</fullName>
    </submittedName>
</protein>
<keyword evidence="4" id="KW-0472">Membrane</keyword>
<dbReference type="CDD" id="cd08977">
    <property type="entry name" value="SusD"/>
    <property type="match status" value="1"/>
</dbReference>
<name>A0A1N7NZ02_9BACT</name>
<dbReference type="Proteomes" id="UP000186917">
    <property type="component" value="Unassembled WGS sequence"/>
</dbReference>
<sequence>MRNQLMIAGAILFLFTGCRKLVEVQAPVTGITAGNVYETDATAIAVMTGMYTQMSLSSLPDGANLSLCLGMSADEFTLYAGVTNTGYQRYYQNAHSALLGLTPDFWTGFYNMIYTTNSVLEGVENSPALTPAVKQQLQGEAKFMRAFSYYYLVNLFGGVPVVTSTNYNTNGGLARSAAADVWKRIIVDLTDAKALLSGTYLDATLLKASAERVRPTRWAAIGLLSRAYLYSGDYVNAAAMADTLIANATSFSIVGLNSAFLKASAGNNEAIWQLQAVATGFNTQEARLFIIPSTGPAASFPVYLRDSLLNSFEKNDKRKTSWINSVTTGGTTYSFPYKYKVNTVNAAVTEFSTVLRLGEQYLIRAEARAKLHNTTDARTDMNVIRKRAGLDTLTLTDETALLDTLQHERRVELFSEWGHRWLDLKRTGKADAVMPAVTAAKGGTWSTNWQLYPIAFKELQADPALKQNEGYN</sequence>
<dbReference type="GO" id="GO:0009279">
    <property type="term" value="C:cell outer membrane"/>
    <property type="evidence" value="ECO:0007669"/>
    <property type="project" value="UniProtKB-SubCell"/>
</dbReference>
<comment type="similarity">
    <text evidence="2">Belongs to the SusD family.</text>
</comment>
<dbReference type="EMBL" id="FTOR01000003">
    <property type="protein sequence ID" value="SIT03552.1"/>
    <property type="molecule type" value="Genomic_DNA"/>
</dbReference>
<gene>
    <name evidence="8" type="ORF">SAMN05421788_10338</name>
</gene>
<feature type="domain" description="SusD-like N-terminal" evidence="7">
    <location>
        <begin position="68"/>
        <end position="229"/>
    </location>
</feature>
<dbReference type="RefSeq" id="WP_076378616.1">
    <property type="nucleotide sequence ID" value="NZ_AP017422.1"/>
</dbReference>
<dbReference type="SUPFAM" id="SSF48452">
    <property type="entry name" value="TPR-like"/>
    <property type="match status" value="1"/>
</dbReference>
<evidence type="ECO:0000256" key="1">
    <source>
        <dbReference type="ARBA" id="ARBA00004442"/>
    </source>
</evidence>
<dbReference type="AlphaFoldDB" id="A0A1N7NZ02"/>
<feature type="domain" description="RagB/SusD" evidence="6">
    <location>
        <begin position="323"/>
        <end position="471"/>
    </location>
</feature>
<dbReference type="InterPro" id="IPR011990">
    <property type="entry name" value="TPR-like_helical_dom_sf"/>
</dbReference>
<dbReference type="PROSITE" id="PS51257">
    <property type="entry name" value="PROKAR_LIPOPROTEIN"/>
    <property type="match status" value="1"/>
</dbReference>
<evidence type="ECO:0000256" key="4">
    <source>
        <dbReference type="ARBA" id="ARBA00023136"/>
    </source>
</evidence>
<keyword evidence="5" id="KW-0998">Cell outer membrane</keyword>
<evidence type="ECO:0000256" key="3">
    <source>
        <dbReference type="ARBA" id="ARBA00022729"/>
    </source>
</evidence>
<dbReference type="STRING" id="477680.SAMN05421788_10338"/>
<evidence type="ECO:0000256" key="2">
    <source>
        <dbReference type="ARBA" id="ARBA00006275"/>
    </source>
</evidence>
<dbReference type="Pfam" id="PF07980">
    <property type="entry name" value="SusD_RagB"/>
    <property type="match status" value="1"/>
</dbReference>
<evidence type="ECO:0000256" key="5">
    <source>
        <dbReference type="ARBA" id="ARBA00023237"/>
    </source>
</evidence>
<keyword evidence="3" id="KW-0732">Signal</keyword>
<dbReference type="InterPro" id="IPR033985">
    <property type="entry name" value="SusD-like_N"/>
</dbReference>
<dbReference type="Pfam" id="PF14322">
    <property type="entry name" value="SusD-like_3"/>
    <property type="match status" value="1"/>
</dbReference>